<accession>A0A1I6U9F0</accession>
<dbReference type="OrthoDB" id="202777at2157"/>
<dbReference type="Pfam" id="PF20126">
    <property type="entry name" value="TumE"/>
    <property type="match status" value="1"/>
</dbReference>
<feature type="region of interest" description="Disordered" evidence="1">
    <location>
        <begin position="90"/>
        <end position="125"/>
    </location>
</feature>
<organism evidence="2 3">
    <name type="scientific">Halostagnicola kamekurae</name>
    <dbReference type="NCBI Taxonomy" id="619731"/>
    <lineage>
        <taxon>Archaea</taxon>
        <taxon>Methanobacteriati</taxon>
        <taxon>Methanobacteriota</taxon>
        <taxon>Stenosarchaea group</taxon>
        <taxon>Halobacteria</taxon>
        <taxon>Halobacteriales</taxon>
        <taxon>Natrialbaceae</taxon>
        <taxon>Halostagnicola</taxon>
    </lineage>
</organism>
<evidence type="ECO:0000256" key="1">
    <source>
        <dbReference type="SAM" id="MobiDB-lite"/>
    </source>
</evidence>
<sequence>MTGVDENASDSFGGAPVDFDRLGVIRERLAAADRFERIEDRPTFAPERLVCVYDQRFYPERVRTARLDVVWFENRDFSLHYHEEHEAGEFDHRWDRHPSDHNTRDHVHPGPDAPTPGDDTSHPADWRDVLSRVLSEIEERQRCFWKTADE</sequence>
<evidence type="ECO:0000313" key="2">
    <source>
        <dbReference type="EMBL" id="SFS98034.1"/>
    </source>
</evidence>
<dbReference type="InterPro" id="IPR045397">
    <property type="entry name" value="TumE-like"/>
</dbReference>
<protein>
    <submittedName>
        <fullName evidence="2">Uncharacterized protein</fullName>
    </submittedName>
</protein>
<dbReference type="Proteomes" id="UP000199199">
    <property type="component" value="Unassembled WGS sequence"/>
</dbReference>
<reference evidence="3" key="1">
    <citation type="submission" date="2016-10" db="EMBL/GenBank/DDBJ databases">
        <authorList>
            <person name="Varghese N."/>
            <person name="Submissions S."/>
        </authorList>
    </citation>
    <scope>NUCLEOTIDE SEQUENCE [LARGE SCALE GENOMIC DNA]</scope>
    <source>
        <strain evidence="3">DSM 22427</strain>
    </source>
</reference>
<feature type="compositionally biased region" description="Basic and acidic residues" evidence="1">
    <location>
        <begin position="90"/>
        <end position="109"/>
    </location>
</feature>
<proteinExistence type="predicted"/>
<evidence type="ECO:0000313" key="3">
    <source>
        <dbReference type="Proteomes" id="UP000199199"/>
    </source>
</evidence>
<dbReference type="AlphaFoldDB" id="A0A1I6U9F0"/>
<dbReference type="RefSeq" id="WP_092906738.1">
    <property type="nucleotide sequence ID" value="NZ_FOZS01000004.1"/>
</dbReference>
<gene>
    <name evidence="2" type="ORF">SAMN04488556_3654</name>
</gene>
<name>A0A1I6U9F0_9EURY</name>
<dbReference type="EMBL" id="FOZS01000004">
    <property type="protein sequence ID" value="SFS98034.1"/>
    <property type="molecule type" value="Genomic_DNA"/>
</dbReference>
<keyword evidence="3" id="KW-1185">Reference proteome</keyword>